<dbReference type="PANTHER" id="PTHR11825">
    <property type="entry name" value="SUBGROUP IIII AMINOTRANSFERASE"/>
    <property type="match status" value="1"/>
</dbReference>
<dbReference type="InterPro" id="IPR005786">
    <property type="entry name" value="B_amino_transII"/>
</dbReference>
<evidence type="ECO:0000256" key="7">
    <source>
        <dbReference type="ARBA" id="ARBA00023304"/>
    </source>
</evidence>
<evidence type="ECO:0000256" key="4">
    <source>
        <dbReference type="ARBA" id="ARBA00022605"/>
    </source>
</evidence>
<dbReference type="GO" id="GO:0009099">
    <property type="term" value="P:L-valine biosynthetic process"/>
    <property type="evidence" value="ECO:0007669"/>
    <property type="project" value="TreeGrafter"/>
</dbReference>
<dbReference type="GO" id="GO:0004084">
    <property type="term" value="F:branched-chain-amino-acid transaminase activity"/>
    <property type="evidence" value="ECO:0007669"/>
    <property type="project" value="UniProtKB-EC"/>
</dbReference>
<dbReference type="Proteomes" id="UP000782241">
    <property type="component" value="Unassembled WGS sequence"/>
</dbReference>
<dbReference type="FunFam" id="3.20.10.10:FF:000004">
    <property type="entry name" value="Branched-chain-amino-acid aminotransferase"/>
    <property type="match status" value="1"/>
</dbReference>
<evidence type="ECO:0000313" key="12">
    <source>
        <dbReference type="EMBL" id="KAG5656882.1"/>
    </source>
</evidence>
<keyword evidence="4 11" id="KW-0028">Amino-acid biosynthesis</keyword>
<evidence type="ECO:0000256" key="2">
    <source>
        <dbReference type="ARBA" id="ARBA00009320"/>
    </source>
</evidence>
<dbReference type="Gene3D" id="3.30.470.10">
    <property type="match status" value="1"/>
</dbReference>
<keyword evidence="5 11" id="KW-0808">Transferase</keyword>
<comment type="catalytic activity">
    <reaction evidence="11">
        <text>L-isoleucine + 2-oxoglutarate = (S)-3-methyl-2-oxopentanoate + L-glutamate</text>
        <dbReference type="Rhea" id="RHEA:24801"/>
        <dbReference type="ChEBI" id="CHEBI:16810"/>
        <dbReference type="ChEBI" id="CHEBI:29985"/>
        <dbReference type="ChEBI" id="CHEBI:35146"/>
        <dbReference type="ChEBI" id="CHEBI:58045"/>
        <dbReference type="EC" id="2.6.1.42"/>
    </reaction>
</comment>
<evidence type="ECO:0000256" key="3">
    <source>
        <dbReference type="ARBA" id="ARBA00022576"/>
    </source>
</evidence>
<dbReference type="GO" id="GO:0005739">
    <property type="term" value="C:mitochondrion"/>
    <property type="evidence" value="ECO:0007669"/>
    <property type="project" value="TreeGrafter"/>
</dbReference>
<dbReference type="InterPro" id="IPR018300">
    <property type="entry name" value="Aminotrans_IV_CS"/>
</dbReference>
<dbReference type="SUPFAM" id="SSF56752">
    <property type="entry name" value="D-aminoacid aminotransferase-like PLP-dependent enzymes"/>
    <property type="match status" value="1"/>
</dbReference>
<dbReference type="CDD" id="cd01557">
    <property type="entry name" value="BCAT_beta_family"/>
    <property type="match status" value="1"/>
</dbReference>
<dbReference type="PIRSF" id="PIRSF006468">
    <property type="entry name" value="BCAT1"/>
    <property type="match status" value="1"/>
</dbReference>
<dbReference type="Gene3D" id="3.20.10.10">
    <property type="entry name" value="D-amino Acid Aminotransferase, subunit A, domain 2"/>
    <property type="match status" value="1"/>
</dbReference>
<gene>
    <name evidence="12" type="ORF">KAF25_011051</name>
</gene>
<accession>A0A9P7GTY8</accession>
<dbReference type="EMBL" id="JAGPUO010000019">
    <property type="protein sequence ID" value="KAG5656882.1"/>
    <property type="molecule type" value="Genomic_DNA"/>
</dbReference>
<keyword evidence="7 11" id="KW-0100">Branched-chain amino acid biosynthesis</keyword>
<evidence type="ECO:0000256" key="5">
    <source>
        <dbReference type="ARBA" id="ARBA00022679"/>
    </source>
</evidence>
<comment type="similarity">
    <text evidence="2 9">Belongs to the class-IV pyridoxal-phosphate-dependent aminotransferase family.</text>
</comment>
<keyword evidence="6 10" id="KW-0663">Pyridoxal phosphate</keyword>
<proteinExistence type="inferred from homology"/>
<evidence type="ECO:0000313" key="13">
    <source>
        <dbReference type="Proteomes" id="UP000782241"/>
    </source>
</evidence>
<dbReference type="Pfam" id="PF01063">
    <property type="entry name" value="Aminotran_4"/>
    <property type="match status" value="1"/>
</dbReference>
<evidence type="ECO:0000256" key="6">
    <source>
        <dbReference type="ARBA" id="ARBA00022898"/>
    </source>
</evidence>
<evidence type="ECO:0000256" key="1">
    <source>
        <dbReference type="ARBA" id="ARBA00001933"/>
    </source>
</evidence>
<feature type="modified residue" description="N6-(pyridoxal phosphate)lysine" evidence="8">
    <location>
        <position position="210"/>
    </location>
</feature>
<dbReference type="PROSITE" id="PS00770">
    <property type="entry name" value="AA_TRANSFER_CLASS_4"/>
    <property type="match status" value="1"/>
</dbReference>
<comment type="cofactor">
    <cofactor evidence="1 10">
        <name>pyridoxal 5'-phosphate</name>
        <dbReference type="ChEBI" id="CHEBI:597326"/>
    </cofactor>
</comment>
<dbReference type="InterPro" id="IPR043132">
    <property type="entry name" value="BCAT-like_C"/>
</dbReference>
<evidence type="ECO:0000256" key="10">
    <source>
        <dbReference type="RuleBase" id="RU004516"/>
    </source>
</evidence>
<dbReference type="InterPro" id="IPR033939">
    <property type="entry name" value="BCAT_family"/>
</dbReference>
<dbReference type="EC" id="2.6.1.42" evidence="11"/>
<name>A0A9P7GTY8_9HYPO</name>
<keyword evidence="13" id="KW-1185">Reference proteome</keyword>
<organism evidence="12 13">
    <name type="scientific">Fusarium avenaceum</name>
    <dbReference type="NCBI Taxonomy" id="40199"/>
    <lineage>
        <taxon>Eukaryota</taxon>
        <taxon>Fungi</taxon>
        <taxon>Dikarya</taxon>
        <taxon>Ascomycota</taxon>
        <taxon>Pezizomycotina</taxon>
        <taxon>Sordariomycetes</taxon>
        <taxon>Hypocreomycetidae</taxon>
        <taxon>Hypocreales</taxon>
        <taxon>Nectriaceae</taxon>
        <taxon>Fusarium</taxon>
        <taxon>Fusarium tricinctum species complex</taxon>
    </lineage>
</organism>
<evidence type="ECO:0000256" key="11">
    <source>
        <dbReference type="RuleBase" id="RU004517"/>
    </source>
</evidence>
<dbReference type="InterPro" id="IPR036038">
    <property type="entry name" value="Aminotransferase-like"/>
</dbReference>
<sequence>MDSAVKEQPLMACDLSYSYATTPKPVPSEATILASEESICTDHMVVATWKHSVGWSKPELKPYGPLCLSPTASCLHYATECFEGLKAYRGHDGKLRVFRIDQNAARLRTSAVRISLPPFEPEEVKKLILSLLFADADRWLPKEKAGDFLYIRPTIIGTSAQLGIQAPKEAMLFIVLAYMPRLDVPAGGLRLYSSPEESVRAWAGGFGYAKIGANYGPSVKVHQEATTQGYHQVLWLYGQDRQCTEAGGCNFFVVWTRQDGKTELVTAPLDDKTILDGITRRSCLELTKERLGREVEVTERNFTITEIMEAAAEGRLLESFAAGTAYFISAVSRIRYQGKDIEVPMGKSGMGGNTTTALKQWLADIMYGKTEHQWATVVPTRA</sequence>
<dbReference type="InterPro" id="IPR043131">
    <property type="entry name" value="BCAT-like_N"/>
</dbReference>
<dbReference type="InterPro" id="IPR001544">
    <property type="entry name" value="Aminotrans_IV"/>
</dbReference>
<dbReference type="AlphaFoldDB" id="A0A9P7GTY8"/>
<reference evidence="12" key="1">
    <citation type="submission" date="2021-04" db="EMBL/GenBank/DDBJ databases">
        <title>Draft genome of Fusarium avenaceum strain F156N33, isolated from an atmospheric sample in Virginia.</title>
        <authorList>
            <person name="Yang S."/>
            <person name="Vinatzer B.A."/>
            <person name="Coleman J."/>
        </authorList>
    </citation>
    <scope>NUCLEOTIDE SEQUENCE</scope>
    <source>
        <strain evidence="12">F156N33</strain>
    </source>
</reference>
<dbReference type="PANTHER" id="PTHR11825:SF69">
    <property type="entry name" value="BRANCHED-CHAIN-AMINO-ACID AMINOTRANSFERASE"/>
    <property type="match status" value="1"/>
</dbReference>
<evidence type="ECO:0000256" key="9">
    <source>
        <dbReference type="RuleBase" id="RU004106"/>
    </source>
</evidence>
<keyword evidence="3 11" id="KW-0032">Aminotransferase</keyword>
<protein>
    <recommendedName>
        <fullName evidence="11">Branched-chain-amino-acid aminotransferase</fullName>
        <ecNumber evidence="11">2.6.1.42</ecNumber>
    </recommendedName>
</protein>
<evidence type="ECO:0000256" key="8">
    <source>
        <dbReference type="PIRSR" id="PIRSR006468-1"/>
    </source>
</evidence>
<dbReference type="FunFam" id="3.30.470.10:FF:000012">
    <property type="entry name" value="Branched-chain-amino-acid aminotransferase"/>
    <property type="match status" value="1"/>
</dbReference>
<dbReference type="GO" id="GO:0009098">
    <property type="term" value="P:L-leucine biosynthetic process"/>
    <property type="evidence" value="ECO:0007669"/>
    <property type="project" value="TreeGrafter"/>
</dbReference>
<comment type="caution">
    <text evidence="12">The sequence shown here is derived from an EMBL/GenBank/DDBJ whole genome shotgun (WGS) entry which is preliminary data.</text>
</comment>
<comment type="catalytic activity">
    <reaction evidence="11">
        <text>L-leucine + 2-oxoglutarate = 4-methyl-2-oxopentanoate + L-glutamate</text>
        <dbReference type="Rhea" id="RHEA:18321"/>
        <dbReference type="ChEBI" id="CHEBI:16810"/>
        <dbReference type="ChEBI" id="CHEBI:17865"/>
        <dbReference type="ChEBI" id="CHEBI:29985"/>
        <dbReference type="ChEBI" id="CHEBI:57427"/>
        <dbReference type="EC" id="2.6.1.42"/>
    </reaction>
</comment>
<comment type="catalytic activity">
    <reaction evidence="11">
        <text>L-valine + 2-oxoglutarate = 3-methyl-2-oxobutanoate + L-glutamate</text>
        <dbReference type="Rhea" id="RHEA:24813"/>
        <dbReference type="ChEBI" id="CHEBI:11851"/>
        <dbReference type="ChEBI" id="CHEBI:16810"/>
        <dbReference type="ChEBI" id="CHEBI:29985"/>
        <dbReference type="ChEBI" id="CHEBI:57762"/>
        <dbReference type="EC" id="2.6.1.42"/>
    </reaction>
</comment>